<proteinExistence type="predicted"/>
<keyword evidence="1" id="KW-0175">Coiled coil</keyword>
<accession>A0A061BJS8</accession>
<dbReference type="VEuPathDB" id="FungiDB:BON22_4666"/>
<feature type="coiled-coil region" evidence="1">
    <location>
        <begin position="13"/>
        <end position="44"/>
    </location>
</feature>
<evidence type="ECO:0000313" key="2">
    <source>
        <dbReference type="EMBL" id="CDR47270.1"/>
    </source>
</evidence>
<reference evidence="2" key="1">
    <citation type="journal article" date="2014" name="Genome Announc.">
        <title>Genome sequence of the yeast Cyberlindnera fabianii (Hansenula fabianii).</title>
        <authorList>
            <person name="Freel K.C."/>
            <person name="Sarilar V."/>
            <person name="Neuveglise C."/>
            <person name="Devillers H."/>
            <person name="Friedrich A."/>
            <person name="Schacherer J."/>
        </authorList>
    </citation>
    <scope>NUCLEOTIDE SEQUENCE</scope>
    <source>
        <strain evidence="2">YJS4271</strain>
    </source>
</reference>
<dbReference type="OrthoDB" id="3980425at2759"/>
<dbReference type="AlphaFoldDB" id="A0A061BJS8"/>
<evidence type="ECO:0000256" key="1">
    <source>
        <dbReference type="SAM" id="Coils"/>
    </source>
</evidence>
<dbReference type="EMBL" id="LK052915">
    <property type="protein sequence ID" value="CDR47270.1"/>
    <property type="molecule type" value="Genomic_DNA"/>
</dbReference>
<dbReference type="PhylomeDB" id="A0A061BJS8"/>
<gene>
    <name evidence="2" type="ORF">CYFA0S_30e01068g</name>
</gene>
<sequence>MPHFTSSQKRKLIERFELQREQRKNNLERELEKLTTIMESKVSRKLALVPKKFAELRIKDVLTVERDHKIKIYELIKDVDFLHKKEAQALHNETQLREEFAKLKKKKQENMRTLQKRKESMAMMANNRVSKPSKTVKKRN</sequence>
<organism evidence="2">
    <name type="scientific">Cyberlindnera fabianii</name>
    <name type="common">Yeast</name>
    <name type="synonym">Hansenula fabianii</name>
    <dbReference type="NCBI Taxonomy" id="36022"/>
    <lineage>
        <taxon>Eukaryota</taxon>
        <taxon>Fungi</taxon>
        <taxon>Dikarya</taxon>
        <taxon>Ascomycota</taxon>
        <taxon>Saccharomycotina</taxon>
        <taxon>Saccharomycetes</taxon>
        <taxon>Phaffomycetales</taxon>
        <taxon>Phaffomycetaceae</taxon>
        <taxon>Cyberlindnera</taxon>
    </lineage>
</organism>
<name>A0A061BJS8_CYBFA</name>
<protein>
    <submittedName>
        <fullName evidence="2">CYFA0S30e01068g1_1</fullName>
    </submittedName>
</protein>